<reference evidence="3 4" key="1">
    <citation type="submission" date="2019-06" db="EMBL/GenBank/DDBJ databases">
        <title>Tsukamurella conjunctivitidis sp. nov., Tsukamurella assacharolytica sp. nov. and Tsukamurella sputae sp. nov. isolated from patients with conjunctivitis, bacteraemia (lymphoma) and respiratory infection (sputum) in Hong Kong.</title>
        <authorList>
            <person name="Teng J.L.L."/>
            <person name="Lee H.H."/>
            <person name="Fong J.Y.H."/>
            <person name="Fok K.M.N."/>
            <person name="Lau S.K.P."/>
            <person name="Woo P.C.Y."/>
        </authorList>
    </citation>
    <scope>NUCLEOTIDE SEQUENCE [LARGE SCALE GENOMIC DNA]</scope>
    <source>
        <strain evidence="3 4">HKU71</strain>
    </source>
</reference>
<dbReference type="AlphaFoldDB" id="A0A5C5RCR5"/>
<keyword evidence="4" id="KW-1185">Reference proteome</keyword>
<keyword evidence="2" id="KW-0472">Membrane</keyword>
<proteinExistence type="predicted"/>
<dbReference type="RefSeq" id="WP_146559636.1">
    <property type="nucleotide sequence ID" value="NZ_VIGW01000002.1"/>
</dbReference>
<dbReference type="SUPFAM" id="SSF81995">
    <property type="entry name" value="beta-sandwich domain of Sec23/24"/>
    <property type="match status" value="1"/>
</dbReference>
<comment type="caution">
    <text evidence="3">The sequence shown here is derived from an EMBL/GenBank/DDBJ whole genome shotgun (WGS) entry which is preliminary data.</text>
</comment>
<evidence type="ECO:0000256" key="1">
    <source>
        <dbReference type="SAM" id="MobiDB-lite"/>
    </source>
</evidence>
<evidence type="ECO:0000313" key="3">
    <source>
        <dbReference type="EMBL" id="TWS20412.1"/>
    </source>
</evidence>
<evidence type="ECO:0000256" key="2">
    <source>
        <dbReference type="SAM" id="Phobius"/>
    </source>
</evidence>
<protein>
    <submittedName>
        <fullName evidence="3">Uncharacterized protein</fullName>
    </submittedName>
</protein>
<feature type="region of interest" description="Disordered" evidence="1">
    <location>
        <begin position="1"/>
        <end position="80"/>
    </location>
</feature>
<keyword evidence="2" id="KW-0812">Transmembrane</keyword>
<accession>A0A5C5RCR5</accession>
<evidence type="ECO:0000313" key="4">
    <source>
        <dbReference type="Proteomes" id="UP000317291"/>
    </source>
</evidence>
<feature type="region of interest" description="Disordered" evidence="1">
    <location>
        <begin position="113"/>
        <end position="144"/>
    </location>
</feature>
<gene>
    <name evidence="3" type="ORF">FK529_03395</name>
</gene>
<feature type="compositionally biased region" description="Low complexity" evidence="1">
    <location>
        <begin position="29"/>
        <end position="74"/>
    </location>
</feature>
<dbReference type="Proteomes" id="UP000317291">
    <property type="component" value="Unassembled WGS sequence"/>
</dbReference>
<sequence length="313" mass="32640">MSNPQDPYGQQPDPNAQPDPYARPDPYAQGGYQYGYGQQQPYQQGYQQQGYQYPGQQYSGQQYPGQQYSGQQYPGQPPQKPNRTGLYAAVGIAVVVVIAVAIAAVLLVVNSNSNESDASAGPSTGPTSVTPSTGGDCGVPGTGLASEITDRVASGPLSFPVSAAPGWEKESYTVYAQSIAAAGLQKSMDDGQPWQAGAEVGQTNFNSKLDPKDAASRMIQCIADGAGYLNVTSKRVEQSAAESITVDGVPAAKVTGKILVTGDRLTVAGDDITVIVIASAPQTYAMLVIPIGRDDMAATGKAIIEQLKVAKDV</sequence>
<feature type="compositionally biased region" description="Low complexity" evidence="1">
    <location>
        <begin position="119"/>
        <end position="134"/>
    </location>
</feature>
<name>A0A5C5RCR5_9ACTN</name>
<feature type="transmembrane region" description="Helical" evidence="2">
    <location>
        <begin position="86"/>
        <end position="109"/>
    </location>
</feature>
<dbReference type="EMBL" id="VIGW01000002">
    <property type="protein sequence ID" value="TWS20412.1"/>
    <property type="molecule type" value="Genomic_DNA"/>
</dbReference>
<organism evidence="3 4">
    <name type="scientific">Tsukamurella asaccharolytica</name>
    <dbReference type="NCBI Taxonomy" id="2592067"/>
    <lineage>
        <taxon>Bacteria</taxon>
        <taxon>Bacillati</taxon>
        <taxon>Actinomycetota</taxon>
        <taxon>Actinomycetes</taxon>
        <taxon>Mycobacteriales</taxon>
        <taxon>Tsukamurellaceae</taxon>
        <taxon>Tsukamurella</taxon>
    </lineage>
</organism>
<keyword evidence="2" id="KW-1133">Transmembrane helix</keyword>
<dbReference type="OrthoDB" id="4737953at2"/>